<proteinExistence type="predicted"/>
<dbReference type="InterPro" id="IPR013096">
    <property type="entry name" value="Cupin_2"/>
</dbReference>
<dbReference type="InterPro" id="IPR011051">
    <property type="entry name" value="RmlC_Cupin_sf"/>
</dbReference>
<dbReference type="PANTHER" id="PTHR36114">
    <property type="entry name" value="16.7 KDA PROTEIN IN WHIE LOCUS"/>
    <property type="match status" value="1"/>
</dbReference>
<dbReference type="PANTHER" id="PTHR36114:SF1">
    <property type="entry name" value="16.7 KDA PROTEIN IN WHIE LOCUS"/>
    <property type="match status" value="1"/>
</dbReference>
<reference evidence="2 3" key="1">
    <citation type="submission" date="2012-12" db="EMBL/GenBank/DDBJ databases">
        <title>Novel taxa of Listeriaceae from agricultural environments in the United States.</title>
        <authorList>
            <person name="den Bakker H.C."/>
            <person name="Allred A."/>
            <person name="Warchocki S."/>
            <person name="Wright E.M."/>
            <person name="Burrell A."/>
            <person name="Nightingale K.K."/>
            <person name="Kephart D."/>
            <person name="Wiedmann M."/>
        </authorList>
    </citation>
    <scope>NUCLEOTIDE SEQUENCE [LARGE SCALE GENOMIC DNA]</scope>
    <source>
        <strain evidence="2 3">FSL F6-1183</strain>
    </source>
</reference>
<gene>
    <name evidence="2" type="ORF">LMUR_00060</name>
</gene>
<dbReference type="CDD" id="cd02226">
    <property type="entry name" value="cupin_YdbB-like"/>
    <property type="match status" value="1"/>
</dbReference>
<dbReference type="EMBL" id="AODG01000001">
    <property type="protein sequence ID" value="EUJ30671.1"/>
    <property type="molecule type" value="Genomic_DNA"/>
</dbReference>
<protein>
    <recommendedName>
        <fullName evidence="1">Cupin type-2 domain-containing protein</fullName>
    </recommendedName>
</protein>
<dbReference type="Gene3D" id="2.60.120.10">
    <property type="entry name" value="Jelly Rolls"/>
    <property type="match status" value="1"/>
</dbReference>
<dbReference type="InterPro" id="IPR014710">
    <property type="entry name" value="RmlC-like_jellyroll"/>
</dbReference>
<comment type="caution">
    <text evidence="2">The sequence shown here is derived from an EMBL/GenBank/DDBJ whole genome shotgun (WGS) entry which is preliminary data.</text>
</comment>
<dbReference type="InterPro" id="IPR052044">
    <property type="entry name" value="PKS_Associated_Protein"/>
</dbReference>
<evidence type="ECO:0000313" key="3">
    <source>
        <dbReference type="Proteomes" id="UP000019251"/>
    </source>
</evidence>
<feature type="domain" description="Cupin type-2" evidence="1">
    <location>
        <begin position="39"/>
        <end position="96"/>
    </location>
</feature>
<evidence type="ECO:0000259" key="1">
    <source>
        <dbReference type="Pfam" id="PF07883"/>
    </source>
</evidence>
<dbReference type="Pfam" id="PF07883">
    <property type="entry name" value="Cupin_2"/>
    <property type="match status" value="1"/>
</dbReference>
<name>A0A829RBZ4_LISGR</name>
<sequence>MIEKVSIQAKAKQVTHHYEPKEIAVINDMSVKLAKFEGPFTWHKHDDSDELFLVINGELTIEIEGQSPVHAKENELIVIPKGVKHRPNPDKEVLVALLEPTDLLNTGDVTNEFTVKNIEKI</sequence>
<dbReference type="RefSeq" id="WP_052009038.1">
    <property type="nucleotide sequence ID" value="NZ_AODG01000001.1"/>
</dbReference>
<organism evidence="2 3">
    <name type="scientific">Listeria grayi FSL F6-1183</name>
    <dbReference type="NCBI Taxonomy" id="1265827"/>
    <lineage>
        <taxon>Bacteria</taxon>
        <taxon>Bacillati</taxon>
        <taxon>Bacillota</taxon>
        <taxon>Bacilli</taxon>
        <taxon>Bacillales</taxon>
        <taxon>Listeriaceae</taxon>
        <taxon>Listeria</taxon>
    </lineage>
</organism>
<dbReference type="SUPFAM" id="SSF51182">
    <property type="entry name" value="RmlC-like cupins"/>
    <property type="match status" value="1"/>
</dbReference>
<dbReference type="Proteomes" id="UP000019251">
    <property type="component" value="Unassembled WGS sequence"/>
</dbReference>
<accession>A0A829RBZ4</accession>
<evidence type="ECO:0000313" key="2">
    <source>
        <dbReference type="EMBL" id="EUJ30671.1"/>
    </source>
</evidence>
<dbReference type="AlphaFoldDB" id="A0A829RBZ4"/>